<feature type="transmembrane region" description="Helical" evidence="8">
    <location>
        <begin position="242"/>
        <end position="260"/>
    </location>
</feature>
<dbReference type="EMBL" id="JAESVB010000031">
    <property type="protein sequence ID" value="MCB8878359.1"/>
    <property type="molecule type" value="Genomic_DNA"/>
</dbReference>
<evidence type="ECO:0000313" key="10">
    <source>
        <dbReference type="Proteomes" id="UP000708298"/>
    </source>
</evidence>
<keyword evidence="6 8" id="KW-1133">Transmembrane helix</keyword>
<sequence>MKQANRRIKPTQEGIVFALAVILFVAFAICLHGFMTSGNIVALIRSVSILGMLGLGMGLVVIGRGIDLAMIATMVVAVSWAFSLAQAGMNFGCALLIGAGFVILVGCINGILVAVAEVPAIFTTLAVGLVVYGVGRAYFFKIDVQNVPDNAGAFSDIGVGHLFGVPMPIIAFAVLALIVWLLLRWTRFGRFVYAMGDNLPAARVTGIPVPQLIIAQYIVSGLIAYAAGLVMAASVASMSTRIYNSTMIYDVLLVVVLGGVSLSGGRGHVRSILVGTLLVGVLLDGMTIMNVTYTEQNLVKSIVLLLALVADSLINPRDEQTAQQQQGDI</sequence>
<gene>
    <name evidence="9" type="ORF">ASILVAE211_24500</name>
</gene>
<feature type="transmembrane region" description="Helical" evidence="8">
    <location>
        <begin position="120"/>
        <end position="139"/>
    </location>
</feature>
<evidence type="ECO:0000256" key="4">
    <source>
        <dbReference type="ARBA" id="ARBA00022519"/>
    </source>
</evidence>
<dbReference type="GO" id="GO:0022857">
    <property type="term" value="F:transmembrane transporter activity"/>
    <property type="evidence" value="ECO:0007669"/>
    <property type="project" value="InterPro"/>
</dbReference>
<comment type="caution">
    <text evidence="9">The sequence shown here is derived from an EMBL/GenBank/DDBJ whole genome shotgun (WGS) entry which is preliminary data.</text>
</comment>
<keyword evidence="10" id="KW-1185">Reference proteome</keyword>
<name>A0A963YWD2_9PROT</name>
<dbReference type="CDD" id="cd06579">
    <property type="entry name" value="TM_PBP1_transp_AraH_like"/>
    <property type="match status" value="1"/>
</dbReference>
<evidence type="ECO:0000256" key="7">
    <source>
        <dbReference type="ARBA" id="ARBA00023136"/>
    </source>
</evidence>
<keyword evidence="7 8" id="KW-0472">Membrane</keyword>
<dbReference type="AlphaFoldDB" id="A0A963YWD2"/>
<evidence type="ECO:0000256" key="3">
    <source>
        <dbReference type="ARBA" id="ARBA00022475"/>
    </source>
</evidence>
<feature type="transmembrane region" description="Helical" evidence="8">
    <location>
        <begin position="159"/>
        <end position="183"/>
    </location>
</feature>
<reference evidence="9" key="1">
    <citation type="journal article" date="2021" name="Microorganisms">
        <title>Acidisoma silvae sp. nov. and Acidisomacellulosilytica sp. nov., Two Acidophilic Bacteria Isolated from Decaying Wood, Hydrolyzing Cellulose and Producing Poly-3-hydroxybutyrate.</title>
        <authorList>
            <person name="Mieszkin S."/>
            <person name="Pouder E."/>
            <person name="Uroz S."/>
            <person name="Simon-Colin C."/>
            <person name="Alain K."/>
        </authorList>
    </citation>
    <scope>NUCLEOTIDE SEQUENCE</scope>
    <source>
        <strain evidence="9">HW T2.11</strain>
    </source>
</reference>
<proteinExistence type="predicted"/>
<feature type="transmembrane region" description="Helical" evidence="8">
    <location>
        <begin position="272"/>
        <end position="292"/>
    </location>
</feature>
<dbReference type="PANTHER" id="PTHR32196:SF21">
    <property type="entry name" value="ABC TRANSPORTER PERMEASE PROTEIN YPHD-RELATED"/>
    <property type="match status" value="1"/>
</dbReference>
<dbReference type="RefSeq" id="WP_227324006.1">
    <property type="nucleotide sequence ID" value="NZ_JAESVB010000031.1"/>
</dbReference>
<dbReference type="Pfam" id="PF02653">
    <property type="entry name" value="BPD_transp_2"/>
    <property type="match status" value="1"/>
</dbReference>
<comment type="subcellular location">
    <subcellularLocation>
        <location evidence="1">Cell membrane</location>
        <topology evidence="1">Multi-pass membrane protein</topology>
    </subcellularLocation>
</comment>
<feature type="transmembrane region" description="Helical" evidence="8">
    <location>
        <begin position="94"/>
        <end position="113"/>
    </location>
</feature>
<evidence type="ECO:0000256" key="2">
    <source>
        <dbReference type="ARBA" id="ARBA00022448"/>
    </source>
</evidence>
<accession>A0A963YWD2</accession>
<keyword evidence="3" id="KW-1003">Cell membrane</keyword>
<feature type="transmembrane region" description="Helical" evidence="8">
    <location>
        <begin position="15"/>
        <end position="34"/>
    </location>
</feature>
<keyword evidence="2" id="KW-0813">Transport</keyword>
<evidence type="ECO:0000256" key="1">
    <source>
        <dbReference type="ARBA" id="ARBA00004651"/>
    </source>
</evidence>
<keyword evidence="4" id="KW-0997">Cell inner membrane</keyword>
<evidence type="ECO:0000313" key="9">
    <source>
        <dbReference type="EMBL" id="MCB8878359.1"/>
    </source>
</evidence>
<evidence type="ECO:0000256" key="5">
    <source>
        <dbReference type="ARBA" id="ARBA00022692"/>
    </source>
</evidence>
<feature type="transmembrane region" description="Helical" evidence="8">
    <location>
        <begin position="68"/>
        <end position="88"/>
    </location>
</feature>
<organism evidence="9 10">
    <name type="scientific">Acidisoma silvae</name>
    <dbReference type="NCBI Taxonomy" id="2802396"/>
    <lineage>
        <taxon>Bacteria</taxon>
        <taxon>Pseudomonadati</taxon>
        <taxon>Pseudomonadota</taxon>
        <taxon>Alphaproteobacteria</taxon>
        <taxon>Acetobacterales</taxon>
        <taxon>Acidocellaceae</taxon>
        <taxon>Acidisoma</taxon>
    </lineage>
</organism>
<evidence type="ECO:0000256" key="6">
    <source>
        <dbReference type="ARBA" id="ARBA00022989"/>
    </source>
</evidence>
<reference evidence="9" key="2">
    <citation type="submission" date="2021-01" db="EMBL/GenBank/DDBJ databases">
        <authorList>
            <person name="Mieszkin S."/>
            <person name="Pouder E."/>
            <person name="Alain K."/>
        </authorList>
    </citation>
    <scope>NUCLEOTIDE SEQUENCE</scope>
    <source>
        <strain evidence="9">HW T2.11</strain>
    </source>
</reference>
<dbReference type="Proteomes" id="UP000708298">
    <property type="component" value="Unassembled WGS sequence"/>
</dbReference>
<protein>
    <submittedName>
        <fullName evidence="9">ABC transporter permease</fullName>
    </submittedName>
</protein>
<dbReference type="InterPro" id="IPR001851">
    <property type="entry name" value="ABC_transp_permease"/>
</dbReference>
<dbReference type="GO" id="GO:0005886">
    <property type="term" value="C:plasma membrane"/>
    <property type="evidence" value="ECO:0007669"/>
    <property type="project" value="UniProtKB-SubCell"/>
</dbReference>
<evidence type="ECO:0000256" key="8">
    <source>
        <dbReference type="SAM" id="Phobius"/>
    </source>
</evidence>
<keyword evidence="5 8" id="KW-0812">Transmembrane</keyword>
<dbReference type="PANTHER" id="PTHR32196">
    <property type="entry name" value="ABC TRANSPORTER PERMEASE PROTEIN YPHD-RELATED-RELATED"/>
    <property type="match status" value="1"/>
</dbReference>
<feature type="transmembrane region" description="Helical" evidence="8">
    <location>
        <begin position="40"/>
        <end position="61"/>
    </location>
</feature>
<feature type="transmembrane region" description="Helical" evidence="8">
    <location>
        <begin position="212"/>
        <end position="236"/>
    </location>
</feature>